<gene>
    <name evidence="2" type="ORF">A6A04_19380</name>
</gene>
<keyword evidence="1" id="KW-0812">Transmembrane</keyword>
<keyword evidence="1" id="KW-0472">Membrane</keyword>
<dbReference type="AlphaFoldDB" id="A0A178MLA0"/>
<comment type="caution">
    <text evidence="2">The sequence shown here is derived from an EMBL/GenBank/DDBJ whole genome shotgun (WGS) entry which is preliminary data.</text>
</comment>
<keyword evidence="1" id="KW-1133">Transmembrane helix</keyword>
<organism evidence="2 3">
    <name type="scientific">Paramagnetospirillum marisnigri</name>
    <dbReference type="NCBI Taxonomy" id="1285242"/>
    <lineage>
        <taxon>Bacteria</taxon>
        <taxon>Pseudomonadati</taxon>
        <taxon>Pseudomonadota</taxon>
        <taxon>Alphaproteobacteria</taxon>
        <taxon>Rhodospirillales</taxon>
        <taxon>Magnetospirillaceae</taxon>
        <taxon>Paramagnetospirillum</taxon>
    </lineage>
</organism>
<reference evidence="2 3" key="1">
    <citation type="submission" date="2016-04" db="EMBL/GenBank/DDBJ databases">
        <title>Draft genome sequence of freshwater magnetotactic bacteria Magnetospirillum marisnigri SP-1 and Magnetospirillum moscoviense BB-1.</title>
        <authorList>
            <person name="Koziaeva V."/>
            <person name="Dziuba M.V."/>
            <person name="Ivanov T.M."/>
            <person name="Kuznetsov B."/>
            <person name="Grouzdev D.S."/>
        </authorList>
    </citation>
    <scope>NUCLEOTIDE SEQUENCE [LARGE SCALE GENOMIC DNA]</scope>
    <source>
        <strain evidence="2 3">SP-1</strain>
    </source>
</reference>
<evidence type="ECO:0000313" key="2">
    <source>
        <dbReference type="EMBL" id="OAN49446.1"/>
    </source>
</evidence>
<dbReference type="STRING" id="1285242.A6A04_19380"/>
<keyword evidence="3" id="KW-1185">Reference proteome</keyword>
<sequence length="148" mass="16050">MMASHDDVLRWRGRTSDTVAAVAHRLKDTYSSAYYVPEHHGSPWQSVKLAHEVADKIISISRGETWNEFRLAVCNGLQTERQGFFTDDMADPDGYVCATLGEFISALTPSGPVTTQEPAPRPPLGLATALVILVCTPILLVILAISAG</sequence>
<dbReference type="RefSeq" id="WP_068493297.1">
    <property type="nucleotide sequence ID" value="NZ_LWQT01000063.1"/>
</dbReference>
<dbReference type="Proteomes" id="UP000078428">
    <property type="component" value="Unassembled WGS sequence"/>
</dbReference>
<feature type="transmembrane region" description="Helical" evidence="1">
    <location>
        <begin position="124"/>
        <end position="145"/>
    </location>
</feature>
<accession>A0A178MLA0</accession>
<protein>
    <submittedName>
        <fullName evidence="2">Uncharacterized protein</fullName>
    </submittedName>
</protein>
<dbReference type="EMBL" id="LWQT01000063">
    <property type="protein sequence ID" value="OAN49446.1"/>
    <property type="molecule type" value="Genomic_DNA"/>
</dbReference>
<evidence type="ECO:0000256" key="1">
    <source>
        <dbReference type="SAM" id="Phobius"/>
    </source>
</evidence>
<evidence type="ECO:0000313" key="3">
    <source>
        <dbReference type="Proteomes" id="UP000078428"/>
    </source>
</evidence>
<proteinExistence type="predicted"/>
<name>A0A178MLA0_9PROT</name>